<dbReference type="Gene3D" id="1.10.10.1210">
    <property type="entry name" value="MAGE homology domain, winged helix WH2 motif"/>
    <property type="match status" value="1"/>
</dbReference>
<reference evidence="4" key="1">
    <citation type="journal article" date="2015" name="Proc. Natl. Acad. Sci. U.S.A.">
        <title>Genome sequence of the Asian Tiger mosquito, Aedes albopictus, reveals insights into its biology, genetics, and evolution.</title>
        <authorList>
            <person name="Chen X.G."/>
            <person name="Jiang X."/>
            <person name="Gu J."/>
            <person name="Xu M."/>
            <person name="Wu Y."/>
            <person name="Deng Y."/>
            <person name="Zhang C."/>
            <person name="Bonizzoni M."/>
            <person name="Dermauw W."/>
            <person name="Vontas J."/>
            <person name="Armbruster P."/>
            <person name="Huang X."/>
            <person name="Yang Y."/>
            <person name="Zhang H."/>
            <person name="He W."/>
            <person name="Peng H."/>
            <person name="Liu Y."/>
            <person name="Wu K."/>
            <person name="Chen J."/>
            <person name="Lirakis M."/>
            <person name="Topalis P."/>
            <person name="Van Leeuwen T."/>
            <person name="Hall A.B."/>
            <person name="Jiang X."/>
            <person name="Thorpe C."/>
            <person name="Mueller R.L."/>
            <person name="Sun C."/>
            <person name="Waterhouse R.M."/>
            <person name="Yan G."/>
            <person name="Tu Z.J."/>
            <person name="Fang X."/>
            <person name="James A.A."/>
        </authorList>
    </citation>
    <scope>NUCLEOTIDE SEQUENCE [LARGE SCALE GENOMIC DNA]</scope>
    <source>
        <strain evidence="4">Foshan</strain>
    </source>
</reference>
<dbReference type="RefSeq" id="XP_019534000.3">
    <property type="nucleotide sequence ID" value="XM_019678455.3"/>
</dbReference>
<feature type="domain" description="MAGE" evidence="2">
    <location>
        <begin position="55"/>
        <end position="254"/>
    </location>
</feature>
<keyword evidence="4" id="KW-1185">Reference proteome</keyword>
<dbReference type="Proteomes" id="UP000069940">
    <property type="component" value="Unassembled WGS sequence"/>
</dbReference>
<dbReference type="InterPro" id="IPR002190">
    <property type="entry name" value="MHD_dom"/>
</dbReference>
<dbReference type="PANTHER" id="PTHR11736:SF14">
    <property type="entry name" value="NSE3 HOMOLOG, SMC5-SMC6 COMPLEX COMPONENT"/>
    <property type="match status" value="1"/>
</dbReference>
<evidence type="ECO:0000313" key="3">
    <source>
        <dbReference type="EnsemblMetazoa" id="AALFPA23_022400.P33272"/>
    </source>
</evidence>
<sequence>MPRSSGTLSQTSAARGGPGPCNRAGPSQSQPARPTGASQKPPQENGSSSSVDVELDHMVINLVKTVLNLSVNKHLIKKADLVKNALGGNGRLFAKVIEQAKEELADVFGYKLVETERNKSFILVSTVTCGSVMDMSEDYRRKYTLLYLVLGYIYMKNGDVSEQGLWDFLAKLNISDEGEHSFFGDVRKLITETFVKQAYLVRTKQVVEGMNDDRFFYGWGARAEHELSKKDILESICKLMGKPSICYITQHAAAYGLNDDDEGDDSMDVTQN</sequence>
<dbReference type="InterPro" id="IPR041899">
    <property type="entry name" value="MAGE_WH2"/>
</dbReference>
<evidence type="ECO:0000256" key="1">
    <source>
        <dbReference type="SAM" id="MobiDB-lite"/>
    </source>
</evidence>
<dbReference type="Pfam" id="PF01454">
    <property type="entry name" value="MAGE"/>
    <property type="match status" value="1"/>
</dbReference>
<dbReference type="Gene3D" id="1.10.10.1200">
    <property type="entry name" value="MAGE homology domain, winged helix WH1 motif"/>
    <property type="match status" value="1"/>
</dbReference>
<dbReference type="EnsemblMetazoa" id="AALFPA23_022400.R33272">
    <property type="protein sequence ID" value="AALFPA23_022400.P33272"/>
    <property type="gene ID" value="AALFPA23_022400"/>
</dbReference>
<reference evidence="3" key="2">
    <citation type="submission" date="2025-05" db="UniProtKB">
        <authorList>
            <consortium name="EnsemblMetazoa"/>
        </authorList>
    </citation>
    <scope>IDENTIFICATION</scope>
    <source>
        <strain evidence="3">Foshan</strain>
    </source>
</reference>
<dbReference type="PROSITE" id="PS50838">
    <property type="entry name" value="MAGE"/>
    <property type="match status" value="1"/>
</dbReference>
<dbReference type="PANTHER" id="PTHR11736">
    <property type="entry name" value="MELANOMA-ASSOCIATED ANTIGEN MAGE ANTIGEN"/>
    <property type="match status" value="1"/>
</dbReference>
<organism evidence="3 4">
    <name type="scientific">Aedes albopictus</name>
    <name type="common">Asian tiger mosquito</name>
    <name type="synonym">Stegomyia albopicta</name>
    <dbReference type="NCBI Taxonomy" id="7160"/>
    <lineage>
        <taxon>Eukaryota</taxon>
        <taxon>Metazoa</taxon>
        <taxon>Ecdysozoa</taxon>
        <taxon>Arthropoda</taxon>
        <taxon>Hexapoda</taxon>
        <taxon>Insecta</taxon>
        <taxon>Pterygota</taxon>
        <taxon>Neoptera</taxon>
        <taxon>Endopterygota</taxon>
        <taxon>Diptera</taxon>
        <taxon>Nematocera</taxon>
        <taxon>Culicoidea</taxon>
        <taxon>Culicidae</taxon>
        <taxon>Culicinae</taxon>
        <taxon>Aedini</taxon>
        <taxon>Aedes</taxon>
        <taxon>Stegomyia</taxon>
    </lineage>
</organism>
<protein>
    <recommendedName>
        <fullName evidence="2">MAGE domain-containing protein</fullName>
    </recommendedName>
</protein>
<name>A0ABM1ZX30_AEDAL</name>
<dbReference type="SMART" id="SM01373">
    <property type="entry name" value="MAGE"/>
    <property type="match status" value="1"/>
</dbReference>
<dbReference type="GeneID" id="109405395"/>
<evidence type="ECO:0000259" key="2">
    <source>
        <dbReference type="PROSITE" id="PS50838"/>
    </source>
</evidence>
<dbReference type="InterPro" id="IPR041898">
    <property type="entry name" value="MAGE_WH1"/>
</dbReference>
<dbReference type="InterPro" id="IPR037445">
    <property type="entry name" value="MAGE"/>
</dbReference>
<proteinExistence type="predicted"/>
<feature type="compositionally biased region" description="Polar residues" evidence="1">
    <location>
        <begin position="1"/>
        <end position="13"/>
    </location>
</feature>
<accession>A0ABM1ZX30</accession>
<evidence type="ECO:0000313" key="4">
    <source>
        <dbReference type="Proteomes" id="UP000069940"/>
    </source>
</evidence>
<feature type="region of interest" description="Disordered" evidence="1">
    <location>
        <begin position="1"/>
        <end position="51"/>
    </location>
</feature>
<feature type="compositionally biased region" description="Polar residues" evidence="1">
    <location>
        <begin position="25"/>
        <end position="51"/>
    </location>
</feature>